<comment type="caution">
    <text evidence="8">The sequence shown here is derived from an EMBL/GenBank/DDBJ whole genome shotgun (WGS) entry which is preliminary data.</text>
</comment>
<evidence type="ECO:0000256" key="3">
    <source>
        <dbReference type="ARBA" id="ARBA00022692"/>
    </source>
</evidence>
<organism evidence="8 9">
    <name type="scientific">Neoarthrinium moseri</name>
    <dbReference type="NCBI Taxonomy" id="1658444"/>
    <lineage>
        <taxon>Eukaryota</taxon>
        <taxon>Fungi</taxon>
        <taxon>Dikarya</taxon>
        <taxon>Ascomycota</taxon>
        <taxon>Pezizomycotina</taxon>
        <taxon>Sordariomycetes</taxon>
        <taxon>Xylariomycetidae</taxon>
        <taxon>Amphisphaeriales</taxon>
        <taxon>Apiosporaceae</taxon>
        <taxon>Neoarthrinium</taxon>
    </lineage>
</organism>
<evidence type="ECO:0000256" key="4">
    <source>
        <dbReference type="ARBA" id="ARBA00022989"/>
    </source>
</evidence>
<dbReference type="GO" id="GO:0005778">
    <property type="term" value="C:peroxisomal membrane"/>
    <property type="evidence" value="ECO:0007669"/>
    <property type="project" value="TreeGrafter"/>
</dbReference>
<protein>
    <submittedName>
        <fullName evidence="8">Uncharacterized protein</fullName>
    </submittedName>
</protein>
<name>A0A9P9WA50_9PEZI</name>
<evidence type="ECO:0000256" key="5">
    <source>
        <dbReference type="ARBA" id="ARBA00023136"/>
    </source>
</evidence>
<keyword evidence="3 6" id="KW-0812">Transmembrane</keyword>
<evidence type="ECO:0000256" key="7">
    <source>
        <dbReference type="SAM" id="MobiDB-lite"/>
    </source>
</evidence>
<dbReference type="PANTHER" id="PTHR11266">
    <property type="entry name" value="PEROXISOMAL MEMBRANE PROTEIN 2, PXMP2 MPV17"/>
    <property type="match status" value="1"/>
</dbReference>
<dbReference type="Pfam" id="PF04117">
    <property type="entry name" value="Mpv17_PMP22"/>
    <property type="match status" value="1"/>
</dbReference>
<dbReference type="InterPro" id="IPR007248">
    <property type="entry name" value="Mpv17_PMP22"/>
</dbReference>
<evidence type="ECO:0000313" key="9">
    <source>
        <dbReference type="Proteomes" id="UP000829685"/>
    </source>
</evidence>
<feature type="transmembrane region" description="Helical" evidence="6">
    <location>
        <begin position="184"/>
        <end position="201"/>
    </location>
</feature>
<evidence type="ECO:0000256" key="6">
    <source>
        <dbReference type="RuleBase" id="RU363053"/>
    </source>
</evidence>
<dbReference type="PANTHER" id="PTHR11266:SF80">
    <property type="entry name" value="PEROXISOMAL MEMBRANE PROTEIN 2"/>
    <property type="match status" value="1"/>
</dbReference>
<keyword evidence="5 6" id="KW-0472">Membrane</keyword>
<dbReference type="AlphaFoldDB" id="A0A9P9WA50"/>
<keyword evidence="4 6" id="KW-1133">Transmembrane helix</keyword>
<comment type="subcellular location">
    <subcellularLocation>
        <location evidence="1">Membrane</location>
        <topology evidence="1">Multi-pass membrane protein</topology>
    </subcellularLocation>
</comment>
<reference evidence="8" key="1">
    <citation type="submission" date="2021-03" db="EMBL/GenBank/DDBJ databases">
        <title>Revisited historic fungal species revealed as producer of novel bioactive compounds through whole genome sequencing and comparative genomics.</title>
        <authorList>
            <person name="Vignolle G.A."/>
            <person name="Hochenegger N."/>
            <person name="Mach R.L."/>
            <person name="Mach-Aigner A.R."/>
            <person name="Javad Rahimi M."/>
            <person name="Salim K.A."/>
            <person name="Chan C.M."/>
            <person name="Lim L.B.L."/>
            <person name="Cai F."/>
            <person name="Druzhinina I.S."/>
            <person name="U'Ren J.M."/>
            <person name="Derntl C."/>
        </authorList>
    </citation>
    <scope>NUCLEOTIDE SEQUENCE</scope>
    <source>
        <strain evidence="8">TUCIM 5799</strain>
    </source>
</reference>
<gene>
    <name evidence="8" type="ORF">JX265_012761</name>
</gene>
<accession>A0A9P9WA50</accession>
<feature type="region of interest" description="Disordered" evidence="7">
    <location>
        <begin position="84"/>
        <end position="105"/>
    </location>
</feature>
<dbReference type="OrthoDB" id="10267969at2759"/>
<sequence length="215" mass="23899">MPSMISTAIQNTFIKAAANLTAQVAVQWGSKEPQPLDRQRIFEFAVFGFIGAHIGYVWHHLLEHRFPTHAALHVGQPPVIAPGEKDKDTHVPLQPPPQTADHGSGATKVSWRNVVAKLVADQTIGLCVMITTFLIITNIARVPHLVDVFDVIREKLFQLVRAGWHLWPIVAVCNFLWVPVRWRVLVSSCVGFIWNIFLSLVSMSGPGTDPKVGQH</sequence>
<proteinExistence type="inferred from homology"/>
<evidence type="ECO:0000313" key="8">
    <source>
        <dbReference type="EMBL" id="KAI1853470.1"/>
    </source>
</evidence>
<feature type="transmembrane region" description="Helical" evidence="6">
    <location>
        <begin position="159"/>
        <end position="178"/>
    </location>
</feature>
<evidence type="ECO:0000256" key="2">
    <source>
        <dbReference type="ARBA" id="ARBA00006824"/>
    </source>
</evidence>
<feature type="transmembrane region" description="Helical" evidence="6">
    <location>
        <begin position="119"/>
        <end position="139"/>
    </location>
</feature>
<dbReference type="EMBL" id="JAFIMR010000057">
    <property type="protein sequence ID" value="KAI1853470.1"/>
    <property type="molecule type" value="Genomic_DNA"/>
</dbReference>
<evidence type="ECO:0000256" key="1">
    <source>
        <dbReference type="ARBA" id="ARBA00004141"/>
    </source>
</evidence>
<dbReference type="Proteomes" id="UP000829685">
    <property type="component" value="Unassembled WGS sequence"/>
</dbReference>
<comment type="similarity">
    <text evidence="2 6">Belongs to the peroxisomal membrane protein PXMP2/4 family.</text>
</comment>
<keyword evidence="9" id="KW-1185">Reference proteome</keyword>